<sequence>MIAVPGDHAWGEFLVEQGAVAAATYREANERYFQLYQSGALDIHEYLAFSLKPLAEISPEQLAAWHQQFMAAKI</sequence>
<dbReference type="EMBL" id="JBAKAP010000117">
    <property type="protein sequence ID" value="MEL0618722.1"/>
    <property type="molecule type" value="Genomic_DNA"/>
</dbReference>
<keyword evidence="2" id="KW-1185">Reference proteome</keyword>
<dbReference type="Proteomes" id="UP001378242">
    <property type="component" value="Unassembled WGS sequence"/>
</dbReference>
<dbReference type="Gene3D" id="1.20.1440.100">
    <property type="entry name" value="SG protein - dephosphorylation function"/>
    <property type="match status" value="1"/>
</dbReference>
<dbReference type="GO" id="GO:0016787">
    <property type="term" value="F:hydrolase activity"/>
    <property type="evidence" value="ECO:0007669"/>
    <property type="project" value="UniProtKB-KW"/>
</dbReference>
<gene>
    <name evidence="1" type="ORF">V6243_18050</name>
</gene>
<feature type="non-terminal residue" evidence="1">
    <location>
        <position position="74"/>
    </location>
</feature>
<comment type="caution">
    <text evidence="1">The sequence shown here is derived from an EMBL/GenBank/DDBJ whole genome shotgun (WGS) entry which is preliminary data.</text>
</comment>
<protein>
    <submittedName>
        <fullName evidence="1">HAD-IB family hydrolase</fullName>
    </submittedName>
</protein>
<organism evidence="1 2">
    <name type="scientific">Cobetia marina</name>
    <name type="common">Deleya marina</name>
    <dbReference type="NCBI Taxonomy" id="28258"/>
    <lineage>
        <taxon>Bacteria</taxon>
        <taxon>Pseudomonadati</taxon>
        <taxon>Pseudomonadota</taxon>
        <taxon>Gammaproteobacteria</taxon>
        <taxon>Oceanospirillales</taxon>
        <taxon>Halomonadaceae</taxon>
        <taxon>Cobetia</taxon>
    </lineage>
</organism>
<keyword evidence="1" id="KW-0378">Hydrolase</keyword>
<accession>A0ABU9GKS0</accession>
<reference evidence="1 2" key="1">
    <citation type="submission" date="2024-02" db="EMBL/GenBank/DDBJ databases">
        <title>Bacteria isolated from the canopy kelp, Nereocystis luetkeana.</title>
        <authorList>
            <person name="Pfister C.A."/>
            <person name="Younker I.T."/>
            <person name="Light S.H."/>
        </authorList>
    </citation>
    <scope>NUCLEOTIDE SEQUENCE [LARGE SCALE GENOMIC DNA]</scope>
    <source>
        <strain evidence="1 2">TI.5.07</strain>
    </source>
</reference>
<evidence type="ECO:0000313" key="2">
    <source>
        <dbReference type="Proteomes" id="UP001378242"/>
    </source>
</evidence>
<proteinExistence type="predicted"/>
<name>A0ABU9GKS0_COBMA</name>
<evidence type="ECO:0000313" key="1">
    <source>
        <dbReference type="EMBL" id="MEL0618722.1"/>
    </source>
</evidence>